<dbReference type="Gene3D" id="1.25.40.20">
    <property type="entry name" value="Ankyrin repeat-containing domain"/>
    <property type="match status" value="1"/>
</dbReference>
<gene>
    <name evidence="10" type="ORF">Scep_026688</name>
</gene>
<reference evidence="10 11" key="1">
    <citation type="submission" date="2024-01" db="EMBL/GenBank/DDBJ databases">
        <title>Genome assemblies of Stephania.</title>
        <authorList>
            <person name="Yang L."/>
        </authorList>
    </citation>
    <scope>NUCLEOTIDE SEQUENCE [LARGE SCALE GENOMIC DNA]</scope>
    <source>
        <strain evidence="10">JXDWG</strain>
        <tissue evidence="10">Leaf</tissue>
    </source>
</reference>
<keyword evidence="2 8" id="KW-0812">Transmembrane</keyword>
<dbReference type="EMBL" id="JBBNAG010000011">
    <property type="protein sequence ID" value="KAK9095219.1"/>
    <property type="molecule type" value="Genomic_DNA"/>
</dbReference>
<proteinExistence type="predicted"/>
<feature type="transmembrane region" description="Helical" evidence="8">
    <location>
        <begin position="355"/>
        <end position="376"/>
    </location>
</feature>
<accession>A0AAP0HQP5</accession>
<dbReference type="SMART" id="SM00248">
    <property type="entry name" value="ANK"/>
    <property type="match status" value="5"/>
</dbReference>
<dbReference type="Pfam" id="PF13857">
    <property type="entry name" value="Ank_5"/>
    <property type="match status" value="1"/>
</dbReference>
<feature type="repeat" description="ANK" evidence="7">
    <location>
        <begin position="174"/>
        <end position="196"/>
    </location>
</feature>
<evidence type="ECO:0000256" key="6">
    <source>
        <dbReference type="ARBA" id="ARBA00023136"/>
    </source>
</evidence>
<dbReference type="PANTHER" id="PTHR24186:SF37">
    <property type="entry name" value="PGG DOMAIN-CONTAINING PROTEIN"/>
    <property type="match status" value="1"/>
</dbReference>
<name>A0AAP0HQP5_9MAGN</name>
<evidence type="ECO:0000259" key="9">
    <source>
        <dbReference type="Pfam" id="PF13962"/>
    </source>
</evidence>
<evidence type="ECO:0000256" key="1">
    <source>
        <dbReference type="ARBA" id="ARBA00004141"/>
    </source>
</evidence>
<dbReference type="PANTHER" id="PTHR24186">
    <property type="entry name" value="PROTEIN PHOSPHATASE 1 REGULATORY SUBUNIT"/>
    <property type="match status" value="1"/>
</dbReference>
<keyword evidence="11" id="KW-1185">Reference proteome</keyword>
<feature type="domain" description="PGG" evidence="9">
    <location>
        <begin position="295"/>
        <end position="401"/>
    </location>
</feature>
<keyword evidence="6 8" id="KW-0472">Membrane</keyword>
<organism evidence="10 11">
    <name type="scientific">Stephania cephalantha</name>
    <dbReference type="NCBI Taxonomy" id="152367"/>
    <lineage>
        <taxon>Eukaryota</taxon>
        <taxon>Viridiplantae</taxon>
        <taxon>Streptophyta</taxon>
        <taxon>Embryophyta</taxon>
        <taxon>Tracheophyta</taxon>
        <taxon>Spermatophyta</taxon>
        <taxon>Magnoliopsida</taxon>
        <taxon>Ranunculales</taxon>
        <taxon>Menispermaceae</taxon>
        <taxon>Menispermoideae</taxon>
        <taxon>Cissampelideae</taxon>
        <taxon>Stephania</taxon>
    </lineage>
</organism>
<dbReference type="PROSITE" id="PS50297">
    <property type="entry name" value="ANK_REP_REGION"/>
    <property type="match status" value="3"/>
</dbReference>
<feature type="transmembrane region" description="Helical" evidence="8">
    <location>
        <begin position="416"/>
        <end position="438"/>
    </location>
</feature>
<evidence type="ECO:0000256" key="2">
    <source>
        <dbReference type="ARBA" id="ARBA00022692"/>
    </source>
</evidence>
<feature type="repeat" description="ANK" evidence="7">
    <location>
        <begin position="104"/>
        <end position="125"/>
    </location>
</feature>
<sequence length="480" mass="53565">MDQRLFEAAHTGSAEALHDLLIEDPLILERIDSTPLPDTPLHIAVLAGNTEFAKEILRFKPGYASELNKDGFSPIHIASANGNAEMVRELLKADSSLCNLKDIDGRTPLHLATMRSRVDVMIELMKACPESALEVTAHGESVLHLAIKYNQFEAFRVLVEQLTFYELLNAKDRDGNTVLHLAVSRKQFQIVELLLNCEFGSMVDVNVKNAKNLTPLDVLDILLQSSCEVGDLIIAQMLLHVQSAQSQEIIITVTTSDDQLEKATHITHGDCLSPKKRLWKDFKEEISSELENSSSKARSALLVVAVLIATVTFQAGVNPPGGYWQDNGSEGNNKTSAKSTHRPGEAIIASQTSCFALFLTFNTTGFLISLIIICLLASKFPLRPWLRLAVVSMMTTYACALCFITPYHLWGFGRYFHTRFIILVFFLGAVASWKFWWFKKCASVIKKRWNKHSEELQLAVMPRILSLVPSRSESHRGLPT</sequence>
<evidence type="ECO:0000256" key="4">
    <source>
        <dbReference type="ARBA" id="ARBA00022989"/>
    </source>
</evidence>
<evidence type="ECO:0000256" key="8">
    <source>
        <dbReference type="SAM" id="Phobius"/>
    </source>
</evidence>
<dbReference type="Pfam" id="PF12796">
    <property type="entry name" value="Ank_2"/>
    <property type="match status" value="2"/>
</dbReference>
<evidence type="ECO:0000313" key="10">
    <source>
        <dbReference type="EMBL" id="KAK9095219.1"/>
    </source>
</evidence>
<dbReference type="Proteomes" id="UP001419268">
    <property type="component" value="Unassembled WGS sequence"/>
</dbReference>
<evidence type="ECO:0000256" key="3">
    <source>
        <dbReference type="ARBA" id="ARBA00022737"/>
    </source>
</evidence>
<protein>
    <recommendedName>
        <fullName evidence="9">PGG domain-containing protein</fullName>
    </recommendedName>
</protein>
<dbReference type="SUPFAM" id="SSF48403">
    <property type="entry name" value="Ankyrin repeat"/>
    <property type="match status" value="1"/>
</dbReference>
<feature type="transmembrane region" description="Helical" evidence="8">
    <location>
        <begin position="300"/>
        <end position="317"/>
    </location>
</feature>
<keyword evidence="3" id="KW-0677">Repeat</keyword>
<evidence type="ECO:0000256" key="7">
    <source>
        <dbReference type="PROSITE-ProRule" id="PRU00023"/>
    </source>
</evidence>
<dbReference type="InterPro" id="IPR036770">
    <property type="entry name" value="Ankyrin_rpt-contain_sf"/>
</dbReference>
<comment type="subcellular location">
    <subcellularLocation>
        <location evidence="1">Membrane</location>
        <topology evidence="1">Multi-pass membrane protein</topology>
    </subcellularLocation>
</comment>
<dbReference type="PROSITE" id="PS50088">
    <property type="entry name" value="ANK_REPEAT"/>
    <property type="match status" value="3"/>
</dbReference>
<dbReference type="AlphaFoldDB" id="A0AAP0HQP5"/>
<dbReference type="Pfam" id="PF13962">
    <property type="entry name" value="PGG"/>
    <property type="match status" value="1"/>
</dbReference>
<feature type="repeat" description="ANK" evidence="7">
    <location>
        <begin position="70"/>
        <end position="102"/>
    </location>
</feature>
<evidence type="ECO:0000313" key="11">
    <source>
        <dbReference type="Proteomes" id="UP001419268"/>
    </source>
</evidence>
<evidence type="ECO:0000256" key="5">
    <source>
        <dbReference type="ARBA" id="ARBA00023043"/>
    </source>
</evidence>
<dbReference type="GO" id="GO:0005886">
    <property type="term" value="C:plasma membrane"/>
    <property type="evidence" value="ECO:0007669"/>
    <property type="project" value="TreeGrafter"/>
</dbReference>
<keyword evidence="4 8" id="KW-1133">Transmembrane helix</keyword>
<comment type="caution">
    <text evidence="10">The sequence shown here is derived from an EMBL/GenBank/DDBJ whole genome shotgun (WGS) entry which is preliminary data.</text>
</comment>
<keyword evidence="5 7" id="KW-0040">ANK repeat</keyword>
<dbReference type="InterPro" id="IPR026961">
    <property type="entry name" value="PGG_dom"/>
</dbReference>
<feature type="transmembrane region" description="Helical" evidence="8">
    <location>
        <begin position="388"/>
        <end position="410"/>
    </location>
</feature>
<dbReference type="InterPro" id="IPR002110">
    <property type="entry name" value="Ankyrin_rpt"/>
</dbReference>